<keyword evidence="2" id="KW-0863">Zinc-finger</keyword>
<evidence type="ECO:0000256" key="2">
    <source>
        <dbReference type="ARBA" id="ARBA00022771"/>
    </source>
</evidence>
<dbReference type="GO" id="GO:0008270">
    <property type="term" value="F:zinc ion binding"/>
    <property type="evidence" value="ECO:0007669"/>
    <property type="project" value="UniProtKB-KW"/>
</dbReference>
<feature type="non-terminal residue" evidence="5">
    <location>
        <position position="142"/>
    </location>
</feature>
<name>A0A9N9I580_9GLOM</name>
<dbReference type="Proteomes" id="UP000789342">
    <property type="component" value="Unassembled WGS sequence"/>
</dbReference>
<dbReference type="EMBL" id="CAJVPV010022933">
    <property type="protein sequence ID" value="CAG8722269.1"/>
    <property type="molecule type" value="Genomic_DNA"/>
</dbReference>
<accession>A0A9N9I580</accession>
<feature type="domain" description="3CxxC-type" evidence="4">
    <location>
        <begin position="83"/>
        <end position="134"/>
    </location>
</feature>
<evidence type="ECO:0000256" key="3">
    <source>
        <dbReference type="ARBA" id="ARBA00022833"/>
    </source>
</evidence>
<protein>
    <submittedName>
        <fullName evidence="5">17666_t:CDS:1</fullName>
    </submittedName>
</protein>
<gene>
    <name evidence="5" type="ORF">AMORRO_LOCUS13417</name>
</gene>
<dbReference type="AlphaFoldDB" id="A0A9N9I580"/>
<feature type="non-terminal residue" evidence="5">
    <location>
        <position position="1"/>
    </location>
</feature>
<keyword evidence="1" id="KW-0479">Metal-binding</keyword>
<evidence type="ECO:0000256" key="1">
    <source>
        <dbReference type="ARBA" id="ARBA00022723"/>
    </source>
</evidence>
<dbReference type="Pfam" id="PF13695">
    <property type="entry name" value="Zn_ribbon_3CxxC"/>
    <property type="match status" value="1"/>
</dbReference>
<reference evidence="5" key="1">
    <citation type="submission" date="2021-06" db="EMBL/GenBank/DDBJ databases">
        <authorList>
            <person name="Kallberg Y."/>
            <person name="Tangrot J."/>
            <person name="Rosling A."/>
        </authorList>
    </citation>
    <scope>NUCLEOTIDE SEQUENCE</scope>
    <source>
        <strain evidence="5">CL551</strain>
    </source>
</reference>
<keyword evidence="3" id="KW-0862">Zinc</keyword>
<evidence type="ECO:0000259" key="4">
    <source>
        <dbReference type="Pfam" id="PF13695"/>
    </source>
</evidence>
<organism evidence="5 6">
    <name type="scientific">Acaulospora morrowiae</name>
    <dbReference type="NCBI Taxonomy" id="94023"/>
    <lineage>
        <taxon>Eukaryota</taxon>
        <taxon>Fungi</taxon>
        <taxon>Fungi incertae sedis</taxon>
        <taxon>Mucoromycota</taxon>
        <taxon>Glomeromycotina</taxon>
        <taxon>Glomeromycetes</taxon>
        <taxon>Diversisporales</taxon>
        <taxon>Acaulosporaceae</taxon>
        <taxon>Acaulospora</taxon>
    </lineage>
</organism>
<dbReference type="InterPro" id="IPR027377">
    <property type="entry name" value="ZAR1/RTP1-5-like_Znf-3CxxC"/>
</dbReference>
<comment type="caution">
    <text evidence="5">The sequence shown here is derived from an EMBL/GenBank/DDBJ whole genome shotgun (WGS) entry which is preliminary data.</text>
</comment>
<keyword evidence="6" id="KW-1185">Reference proteome</keyword>
<evidence type="ECO:0000313" key="5">
    <source>
        <dbReference type="EMBL" id="CAG8722269.1"/>
    </source>
</evidence>
<evidence type="ECO:0000313" key="6">
    <source>
        <dbReference type="Proteomes" id="UP000789342"/>
    </source>
</evidence>
<dbReference type="OrthoDB" id="2361746at2759"/>
<sequence>MDHLVRYNNGYTVYGFWKNNQHCRKLEHDELKKLLELKLDHVKYPLSRVNSFKLYAAQILDIKERDKPTIEIVPNLEWDEYYRVFGSWNCKTCKKKWSSAYTWISLREFMFKTSAKNLKNYYMQQCINCNEKKKDSDTSVIY</sequence>
<proteinExistence type="predicted"/>